<feature type="region of interest" description="Disordered" evidence="5">
    <location>
        <begin position="133"/>
        <end position="260"/>
    </location>
</feature>
<dbReference type="AlphaFoldDB" id="A0A7E6FJJ7"/>
<dbReference type="InterPro" id="IPR052839">
    <property type="entry name" value="Mito_gene_expr_regulator"/>
</dbReference>
<feature type="compositionally biased region" description="Basic and acidic residues" evidence="5">
    <location>
        <begin position="199"/>
        <end position="228"/>
    </location>
</feature>
<dbReference type="PANTHER" id="PTHR46920">
    <property type="match status" value="1"/>
</dbReference>
<dbReference type="PANTHER" id="PTHR46920:SF1">
    <property type="entry name" value="PROTEIN MSS51 HOMOLOG, MITOCHONDRIAL-RELATED"/>
    <property type="match status" value="1"/>
</dbReference>
<dbReference type="Gene3D" id="6.10.140.2220">
    <property type="match status" value="3"/>
</dbReference>
<feature type="domain" description="MYND-type" evidence="6">
    <location>
        <begin position="293"/>
        <end position="331"/>
    </location>
</feature>
<sequence>MVLTEDYCQNCGKVKTFIYQCSQCKAVSYCSKKCERMHKREHEKVCSTSQTTQNQRLNPSFDEFTEPKVTSFNKHTKPTKMHINVSDEAESFCQTCYRTNVALRGCSKCKSVFYCSTKCQKIDWPMHRNNCKAPETNTEENSEKQTGHEYSGEGSSAKGPVKENCVSVDDEERGGIDNKVNNKNKNRQNKGQVKSNCDNMEKEETSSKVDMNEISQKEGDKEASKDNNEIMNCEGKNGEKDFSEKDASEKDTNQKETRQMNIKSDLKETGTINGEKTNAGTSLKFTIFEAVRCENCGSFSENLMTCSQCKIAKYCSKPCQISARQLHKKFCKSPNSLNTSLSRSQVRYVKSLLLAKGLFPWHHIITRFIEVEVKFHWNRWTENTLLVAYISKPGHDEVRPSIFIEDTDGCMMILIFCHKEPDPFPYFSWSQLKIGNYICILEPKRFYFRGGQVGFKIDSTQEIRIL</sequence>
<dbReference type="SUPFAM" id="SSF144232">
    <property type="entry name" value="HIT/MYND zinc finger-like"/>
    <property type="match status" value="3"/>
</dbReference>
<dbReference type="Pfam" id="PF01753">
    <property type="entry name" value="zf-MYND"/>
    <property type="match status" value="3"/>
</dbReference>
<dbReference type="Proteomes" id="UP000515154">
    <property type="component" value="Linkage group LG19"/>
</dbReference>
<feature type="compositionally biased region" description="Basic and acidic residues" evidence="5">
    <location>
        <begin position="141"/>
        <end position="151"/>
    </location>
</feature>
<dbReference type="PROSITE" id="PS01360">
    <property type="entry name" value="ZF_MYND_1"/>
    <property type="match status" value="3"/>
</dbReference>
<gene>
    <name evidence="8" type="primary">LOC115222266</name>
</gene>
<dbReference type="PROSITE" id="PS50865">
    <property type="entry name" value="ZF_MYND_2"/>
    <property type="match status" value="3"/>
</dbReference>
<feature type="compositionally biased region" description="Basic and acidic residues" evidence="5">
    <location>
        <begin position="236"/>
        <end position="260"/>
    </location>
</feature>
<evidence type="ECO:0000313" key="8">
    <source>
        <dbReference type="RefSeq" id="XP_036367062.1"/>
    </source>
</evidence>
<keyword evidence="1" id="KW-0479">Metal-binding</keyword>
<proteinExistence type="predicted"/>
<dbReference type="InterPro" id="IPR002893">
    <property type="entry name" value="Znf_MYND"/>
</dbReference>
<dbReference type="RefSeq" id="XP_036367062.1">
    <property type="nucleotide sequence ID" value="XM_036511169.1"/>
</dbReference>
<reference evidence="8" key="1">
    <citation type="submission" date="2025-08" db="UniProtKB">
        <authorList>
            <consortium name="RefSeq"/>
        </authorList>
    </citation>
    <scope>IDENTIFICATION</scope>
</reference>
<feature type="domain" description="MYND-type" evidence="6">
    <location>
        <begin position="8"/>
        <end position="46"/>
    </location>
</feature>
<evidence type="ECO:0000256" key="4">
    <source>
        <dbReference type="PROSITE-ProRule" id="PRU00134"/>
    </source>
</evidence>
<feature type="domain" description="MYND-type" evidence="6">
    <location>
        <begin position="93"/>
        <end position="131"/>
    </location>
</feature>
<evidence type="ECO:0000256" key="5">
    <source>
        <dbReference type="SAM" id="MobiDB-lite"/>
    </source>
</evidence>
<evidence type="ECO:0000313" key="7">
    <source>
        <dbReference type="Proteomes" id="UP000515154"/>
    </source>
</evidence>
<accession>A0A7E6FJJ7</accession>
<evidence type="ECO:0000256" key="3">
    <source>
        <dbReference type="ARBA" id="ARBA00022833"/>
    </source>
</evidence>
<evidence type="ECO:0000256" key="1">
    <source>
        <dbReference type="ARBA" id="ARBA00022723"/>
    </source>
</evidence>
<dbReference type="GO" id="GO:0008270">
    <property type="term" value="F:zinc ion binding"/>
    <property type="evidence" value="ECO:0007669"/>
    <property type="project" value="UniProtKB-KW"/>
</dbReference>
<keyword evidence="3" id="KW-0862">Zinc</keyword>
<name>A0A7E6FJJ7_9MOLL</name>
<keyword evidence="2 4" id="KW-0863">Zinc-finger</keyword>
<keyword evidence="7" id="KW-1185">Reference proteome</keyword>
<protein>
    <submittedName>
        <fullName evidence="8">MATH and LRR domain-containing protein PFE0570w-like isoform X1</fullName>
    </submittedName>
</protein>
<organism evidence="7 8">
    <name type="scientific">Octopus sinensis</name>
    <name type="common">East Asian common octopus</name>
    <dbReference type="NCBI Taxonomy" id="2607531"/>
    <lineage>
        <taxon>Eukaryota</taxon>
        <taxon>Metazoa</taxon>
        <taxon>Spiralia</taxon>
        <taxon>Lophotrochozoa</taxon>
        <taxon>Mollusca</taxon>
        <taxon>Cephalopoda</taxon>
        <taxon>Coleoidea</taxon>
        <taxon>Octopodiformes</taxon>
        <taxon>Octopoda</taxon>
        <taxon>Incirrata</taxon>
        <taxon>Octopodidae</taxon>
        <taxon>Octopus</taxon>
    </lineage>
</organism>
<evidence type="ECO:0000256" key="2">
    <source>
        <dbReference type="ARBA" id="ARBA00022771"/>
    </source>
</evidence>
<evidence type="ECO:0000259" key="6">
    <source>
        <dbReference type="PROSITE" id="PS50865"/>
    </source>
</evidence>